<sequence>MQTTFSDVSDMNLVSPFNGSILKSDINNQIYKNSKMQATFSDVSDVNLISPVNGSILNSNINKRLYTGKDQENNTFINTMSIDNPIKKVYPGDFDPALCVVPKTLNATIHPLVSSFFSLGNDRIITRYKNLNPQVDVNVLRNCLEYNPKFYKWAASDLFNVIDSNGKRQMIIIESGSSPAGQCGMPLFNINNKRQNGYKHVIQTAFKEALKDADPSLGELAVVYDKANNEIEVTGYAAAISEETKEHVWIVMLQDDVRYEQPIKWENQIMYIRDQEGVWHPIRACFKHMAHKPWSRFPLKSKTVVFNNIISCLAGGHNKAMASKSFELFNNELSGSGLAIHFPETICNVNKSEISSCIEKMGGRAVIKTPYGSCGQDIYIITNSEELKEFFDSSHHYEKFIVQSLVENASWSTKLHPGKFYHIGIVPDRHNQTFVNDLRMMVSADDTGFHPVVMVSRRAHKPLPTYIPNNSKWNSWEVFGTNISVKLDSKWTPEYDRMITMDQKEFDIIGLSIDDLIDAYVQTVLSVIAIDKMCQKLLVNNEFNFELYRTLNPDDVLLGELLN</sequence>
<evidence type="ECO:0000313" key="2">
    <source>
        <dbReference type="Proteomes" id="UP000439903"/>
    </source>
</evidence>
<organism evidence="1 2">
    <name type="scientific">Gigaspora margarita</name>
    <dbReference type="NCBI Taxonomy" id="4874"/>
    <lineage>
        <taxon>Eukaryota</taxon>
        <taxon>Fungi</taxon>
        <taxon>Fungi incertae sedis</taxon>
        <taxon>Mucoromycota</taxon>
        <taxon>Glomeromycotina</taxon>
        <taxon>Glomeromycetes</taxon>
        <taxon>Diversisporales</taxon>
        <taxon>Gigasporaceae</taxon>
        <taxon>Gigaspora</taxon>
    </lineage>
</organism>
<keyword evidence="2" id="KW-1185">Reference proteome</keyword>
<gene>
    <name evidence="1" type="ORF">F8M41_026208</name>
</gene>
<comment type="caution">
    <text evidence="1">The sequence shown here is derived from an EMBL/GenBank/DDBJ whole genome shotgun (WGS) entry which is preliminary data.</text>
</comment>
<accession>A0A8H3XJ66</accession>
<proteinExistence type="predicted"/>
<name>A0A8H3XJ66_GIGMA</name>
<dbReference type="AlphaFoldDB" id="A0A8H3XJ66"/>
<dbReference type="OrthoDB" id="10268014at2759"/>
<dbReference type="SUPFAM" id="SSF56059">
    <property type="entry name" value="Glutathione synthetase ATP-binding domain-like"/>
    <property type="match status" value="1"/>
</dbReference>
<dbReference type="Proteomes" id="UP000439903">
    <property type="component" value="Unassembled WGS sequence"/>
</dbReference>
<evidence type="ECO:0000313" key="1">
    <source>
        <dbReference type="EMBL" id="KAF0465761.1"/>
    </source>
</evidence>
<dbReference type="EMBL" id="WTPW01000968">
    <property type="protein sequence ID" value="KAF0465761.1"/>
    <property type="molecule type" value="Genomic_DNA"/>
</dbReference>
<reference evidence="1 2" key="1">
    <citation type="journal article" date="2019" name="Environ. Microbiol.">
        <title>At the nexus of three kingdoms: the genome of the mycorrhizal fungus Gigaspora margarita provides insights into plant, endobacterial and fungal interactions.</title>
        <authorList>
            <person name="Venice F."/>
            <person name="Ghignone S."/>
            <person name="Salvioli di Fossalunga A."/>
            <person name="Amselem J."/>
            <person name="Novero M."/>
            <person name="Xianan X."/>
            <person name="Sedzielewska Toro K."/>
            <person name="Morin E."/>
            <person name="Lipzen A."/>
            <person name="Grigoriev I.V."/>
            <person name="Henrissat B."/>
            <person name="Martin F.M."/>
            <person name="Bonfante P."/>
        </authorList>
    </citation>
    <scope>NUCLEOTIDE SEQUENCE [LARGE SCALE GENOMIC DNA]</scope>
    <source>
        <strain evidence="1 2">BEG34</strain>
    </source>
</reference>
<protein>
    <submittedName>
        <fullName evidence="1">Uncharacterized protein</fullName>
    </submittedName>
</protein>